<feature type="signal peptide" evidence="1">
    <location>
        <begin position="1"/>
        <end position="20"/>
    </location>
</feature>
<proteinExistence type="predicted"/>
<keyword evidence="1" id="KW-0732">Signal</keyword>
<dbReference type="EMBL" id="JAJATW010000016">
    <property type="protein sequence ID" value="MCB5162428.1"/>
    <property type="molecule type" value="Genomic_DNA"/>
</dbReference>
<reference evidence="2" key="1">
    <citation type="submission" date="2021-10" db="EMBL/GenBank/DDBJ databases">
        <title>Marinomonas pontica sp. nov., isolated from the Black Sea.</title>
        <authorList>
            <person name="Zhao L.-H."/>
            <person name="Xue J.-H."/>
        </authorList>
    </citation>
    <scope>NUCLEOTIDE SEQUENCE</scope>
    <source>
        <strain evidence="2">E8</strain>
    </source>
</reference>
<evidence type="ECO:0000256" key="1">
    <source>
        <dbReference type="SAM" id="SignalP"/>
    </source>
</evidence>
<keyword evidence="3" id="KW-1185">Reference proteome</keyword>
<name>A0A9X1IR01_9GAMM</name>
<organism evidence="2 3">
    <name type="scientific">Marinomonas algarum</name>
    <dbReference type="NCBI Taxonomy" id="2883105"/>
    <lineage>
        <taxon>Bacteria</taxon>
        <taxon>Pseudomonadati</taxon>
        <taxon>Pseudomonadota</taxon>
        <taxon>Gammaproteobacteria</taxon>
        <taxon>Oceanospirillales</taxon>
        <taxon>Oceanospirillaceae</taxon>
        <taxon>Marinomonas</taxon>
    </lineage>
</organism>
<dbReference type="AlphaFoldDB" id="A0A9X1IR01"/>
<dbReference type="RefSeq" id="WP_226754779.1">
    <property type="nucleotide sequence ID" value="NZ_JAJATW010000016.1"/>
</dbReference>
<comment type="caution">
    <text evidence="2">The sequence shown here is derived from an EMBL/GenBank/DDBJ whole genome shotgun (WGS) entry which is preliminary data.</text>
</comment>
<gene>
    <name evidence="2" type="ORF">LG368_11045</name>
</gene>
<sequence length="274" mass="30844">MRAFQALTLLAACCSIPAIGETTTINPDTARAYEGYLVTFMWPDGQTKEQVDYDNLYSTDHLPRFADDTIKPGEALQKDKNNSSEINELLSTPLDNAEQKLARHVTVLSKQQWTLIFKAPGDTIRKSFHSEQKKDGYPELTGDIAITLGRYLESDIHYQHYLFDSFSQPSPVQQDTQQEFLDHSLANNAQTSEADNLPTFKEFEPALVLNLHQTNKTASKKVNYLDHPTIATLLYFEPLELDAAIERVATKAVQPETGNSLTYDNLNSTNELNL</sequence>
<accession>A0A9X1IR01</accession>
<feature type="chain" id="PRO_5040927075" description="Peptidoglycan-binding protein CsiV" evidence="1">
    <location>
        <begin position="21"/>
        <end position="274"/>
    </location>
</feature>
<evidence type="ECO:0000313" key="3">
    <source>
        <dbReference type="Proteomes" id="UP001139095"/>
    </source>
</evidence>
<protein>
    <recommendedName>
        <fullName evidence="4">Peptidoglycan-binding protein CsiV</fullName>
    </recommendedName>
</protein>
<dbReference type="Proteomes" id="UP001139095">
    <property type="component" value="Unassembled WGS sequence"/>
</dbReference>
<evidence type="ECO:0008006" key="4">
    <source>
        <dbReference type="Google" id="ProtNLM"/>
    </source>
</evidence>
<evidence type="ECO:0000313" key="2">
    <source>
        <dbReference type="EMBL" id="MCB5162428.1"/>
    </source>
</evidence>